<dbReference type="PANTHER" id="PTHR30069:SF27">
    <property type="entry name" value="BLL4766 PROTEIN"/>
    <property type="match status" value="1"/>
</dbReference>
<dbReference type="InterPro" id="IPR037066">
    <property type="entry name" value="Plug_dom_sf"/>
</dbReference>
<evidence type="ECO:0000313" key="3">
    <source>
        <dbReference type="EMBL" id="UXI66767.1"/>
    </source>
</evidence>
<dbReference type="SUPFAM" id="SSF56935">
    <property type="entry name" value="Porins"/>
    <property type="match status" value="1"/>
</dbReference>
<organism evidence="3 4">
    <name type="scientific">Tahibacter amnicola</name>
    <dbReference type="NCBI Taxonomy" id="2976241"/>
    <lineage>
        <taxon>Bacteria</taxon>
        <taxon>Pseudomonadati</taxon>
        <taxon>Pseudomonadota</taxon>
        <taxon>Gammaproteobacteria</taxon>
        <taxon>Lysobacterales</taxon>
        <taxon>Rhodanobacteraceae</taxon>
        <taxon>Tahibacter</taxon>
    </lineage>
</organism>
<keyword evidence="3" id="KW-0675">Receptor</keyword>
<comment type="similarity">
    <text evidence="1">Belongs to the TonB-dependent receptor family.</text>
</comment>
<keyword evidence="1" id="KW-0812">Transmembrane</keyword>
<dbReference type="Gene3D" id="2.170.130.10">
    <property type="entry name" value="TonB-dependent receptor, plug domain"/>
    <property type="match status" value="1"/>
</dbReference>
<dbReference type="InterPro" id="IPR012910">
    <property type="entry name" value="Plug_dom"/>
</dbReference>
<accession>A0ABY6BAE5</accession>
<sequence length="380" mass="41390">MHDLARIGGRIARFPGDSPPAQRACLCVVLLAAGLAPSARALTPQTAELADLSLEELTQIQVMSVSRRAERLVDAAASIFVITHEDIRRSSAKTLPEALRLAPNLQVARVNAASYAISARGFNNSLGNKLLVLIDGRIVYTPLFSGVFWDSQEVLLQDIERIEVISGPGATLWGANAVNGVINVITRPAAQTQGGMVSVAAGNAQRAVAVRYGGQVKGVDVRLYAKGIRLDNTTDARHAPQPDAWDSVAAGFRADWRGAEAEMTLQGDVYRGQSEMRTLGPIEVAGANVLARWSRETASGARWRVQGYVDRIERDDPLLFHDRMTIADLEFQHDVPFHRHHIVWGADIGRHATGYRKVCWPRSCPTSVRCGEAICSCRTK</sequence>
<evidence type="ECO:0000259" key="2">
    <source>
        <dbReference type="Pfam" id="PF07715"/>
    </source>
</evidence>
<keyword evidence="1" id="KW-1134">Transmembrane beta strand</keyword>
<dbReference type="PROSITE" id="PS52016">
    <property type="entry name" value="TONB_DEPENDENT_REC_3"/>
    <property type="match status" value="1"/>
</dbReference>
<dbReference type="InterPro" id="IPR039426">
    <property type="entry name" value="TonB-dep_rcpt-like"/>
</dbReference>
<keyword evidence="4" id="KW-1185">Reference proteome</keyword>
<dbReference type="Proteomes" id="UP001064632">
    <property type="component" value="Chromosome"/>
</dbReference>
<dbReference type="RefSeq" id="WP_261693747.1">
    <property type="nucleotide sequence ID" value="NZ_CP104694.1"/>
</dbReference>
<dbReference type="Pfam" id="PF07715">
    <property type="entry name" value="Plug"/>
    <property type="match status" value="1"/>
</dbReference>
<reference evidence="3" key="1">
    <citation type="submission" date="2022-09" db="EMBL/GenBank/DDBJ databases">
        <title>Tahibacter sp. nov., isolated from a fresh water.</title>
        <authorList>
            <person name="Baek J.H."/>
            <person name="Lee J.K."/>
            <person name="Kim J.M."/>
            <person name="Jeon C.O."/>
        </authorList>
    </citation>
    <scope>NUCLEOTIDE SEQUENCE</scope>
    <source>
        <strain evidence="3">W38</strain>
    </source>
</reference>
<keyword evidence="1" id="KW-0813">Transport</keyword>
<protein>
    <submittedName>
        <fullName evidence="3">TonB-dependent receptor plug domain-containing protein</fullName>
    </submittedName>
</protein>
<dbReference type="EMBL" id="CP104694">
    <property type="protein sequence ID" value="UXI66767.1"/>
    <property type="molecule type" value="Genomic_DNA"/>
</dbReference>
<name>A0ABY6BAE5_9GAMM</name>
<keyword evidence="1" id="KW-0998">Cell outer membrane</keyword>
<comment type="subcellular location">
    <subcellularLocation>
        <location evidence="1">Cell outer membrane</location>
        <topology evidence="1">Multi-pass membrane protein</topology>
    </subcellularLocation>
</comment>
<keyword evidence="1" id="KW-0472">Membrane</keyword>
<evidence type="ECO:0000256" key="1">
    <source>
        <dbReference type="PROSITE-ProRule" id="PRU01360"/>
    </source>
</evidence>
<gene>
    <name evidence="3" type="ORF">N4264_18710</name>
</gene>
<dbReference type="PANTHER" id="PTHR30069">
    <property type="entry name" value="TONB-DEPENDENT OUTER MEMBRANE RECEPTOR"/>
    <property type="match status" value="1"/>
</dbReference>
<evidence type="ECO:0000313" key="4">
    <source>
        <dbReference type="Proteomes" id="UP001064632"/>
    </source>
</evidence>
<proteinExistence type="inferred from homology"/>
<feature type="domain" description="TonB-dependent receptor plug" evidence="2">
    <location>
        <begin position="73"/>
        <end position="181"/>
    </location>
</feature>